<proteinExistence type="predicted"/>
<gene>
    <name evidence="1" type="ORF">A4U43_C05F14870</name>
</gene>
<dbReference type="EMBL" id="CM007385">
    <property type="protein sequence ID" value="ONK68690.1"/>
    <property type="molecule type" value="Genomic_DNA"/>
</dbReference>
<evidence type="ECO:0000313" key="2">
    <source>
        <dbReference type="Proteomes" id="UP000243459"/>
    </source>
</evidence>
<sequence length="70" mass="7468">EVEREALAIKEPIRNKAIGINAEGPLIEVGSGSEPPRRLGKEPTIEDPIDVAYEKTSSSALGLFTVVHDG</sequence>
<name>A0A5P1EX25_ASPOF</name>
<dbReference type="Gramene" id="ONK68690">
    <property type="protein sequence ID" value="ONK68690"/>
    <property type="gene ID" value="A4U43_C05F14870"/>
</dbReference>
<reference evidence="2" key="1">
    <citation type="journal article" date="2017" name="Nat. Commun.">
        <title>The asparagus genome sheds light on the origin and evolution of a young Y chromosome.</title>
        <authorList>
            <person name="Harkess A."/>
            <person name="Zhou J."/>
            <person name="Xu C."/>
            <person name="Bowers J.E."/>
            <person name="Van der Hulst R."/>
            <person name="Ayyampalayam S."/>
            <person name="Mercati F."/>
            <person name="Riccardi P."/>
            <person name="McKain M.R."/>
            <person name="Kakrana A."/>
            <person name="Tang H."/>
            <person name="Ray J."/>
            <person name="Groenendijk J."/>
            <person name="Arikit S."/>
            <person name="Mathioni S.M."/>
            <person name="Nakano M."/>
            <person name="Shan H."/>
            <person name="Telgmann-Rauber A."/>
            <person name="Kanno A."/>
            <person name="Yue Z."/>
            <person name="Chen H."/>
            <person name="Li W."/>
            <person name="Chen Y."/>
            <person name="Xu X."/>
            <person name="Zhang Y."/>
            <person name="Luo S."/>
            <person name="Chen H."/>
            <person name="Gao J."/>
            <person name="Mao Z."/>
            <person name="Pires J.C."/>
            <person name="Luo M."/>
            <person name="Kudrna D."/>
            <person name="Wing R.A."/>
            <person name="Meyers B.C."/>
            <person name="Yi K."/>
            <person name="Kong H."/>
            <person name="Lavrijsen P."/>
            <person name="Sunseri F."/>
            <person name="Falavigna A."/>
            <person name="Ye Y."/>
            <person name="Leebens-Mack J.H."/>
            <person name="Chen G."/>
        </authorList>
    </citation>
    <scope>NUCLEOTIDE SEQUENCE [LARGE SCALE GENOMIC DNA]</scope>
    <source>
        <strain evidence="2">cv. DH0086</strain>
    </source>
</reference>
<feature type="non-terminal residue" evidence="1">
    <location>
        <position position="1"/>
    </location>
</feature>
<dbReference type="Proteomes" id="UP000243459">
    <property type="component" value="Chromosome 5"/>
</dbReference>
<protein>
    <submittedName>
        <fullName evidence="1">Uncharacterized protein</fullName>
    </submittedName>
</protein>
<organism evidence="1 2">
    <name type="scientific">Asparagus officinalis</name>
    <name type="common">Garden asparagus</name>
    <dbReference type="NCBI Taxonomy" id="4686"/>
    <lineage>
        <taxon>Eukaryota</taxon>
        <taxon>Viridiplantae</taxon>
        <taxon>Streptophyta</taxon>
        <taxon>Embryophyta</taxon>
        <taxon>Tracheophyta</taxon>
        <taxon>Spermatophyta</taxon>
        <taxon>Magnoliopsida</taxon>
        <taxon>Liliopsida</taxon>
        <taxon>Asparagales</taxon>
        <taxon>Asparagaceae</taxon>
        <taxon>Asparagoideae</taxon>
        <taxon>Asparagus</taxon>
    </lineage>
</organism>
<evidence type="ECO:0000313" key="1">
    <source>
        <dbReference type="EMBL" id="ONK68690.1"/>
    </source>
</evidence>
<keyword evidence="2" id="KW-1185">Reference proteome</keyword>
<accession>A0A5P1EX25</accession>
<dbReference type="AlphaFoldDB" id="A0A5P1EX25"/>